<proteinExistence type="inferred from homology"/>
<comment type="similarity">
    <text evidence="9">Belongs to the phosphoglycerate kinase family.</text>
</comment>
<dbReference type="EC" id="2.7.2.3" evidence="2 9"/>
<feature type="binding site" evidence="8">
    <location>
        <position position="194"/>
    </location>
    <ligand>
        <name>ATP</name>
        <dbReference type="ChEBI" id="CHEBI:30616"/>
    </ligand>
</feature>
<evidence type="ECO:0000256" key="9">
    <source>
        <dbReference type="RuleBase" id="RU000532"/>
    </source>
</evidence>
<dbReference type="Proteomes" id="UP000176284">
    <property type="component" value="Unassembled WGS sequence"/>
</dbReference>
<keyword evidence="3 9" id="KW-0808">Transferase</keyword>
<sequence>MKYLKDLARRNLKEKTAILRLDFNTEDNWRMAASVPTVHFLMKKCRSVVILSHQGRPAGFEAPLSLRKKALSLGKLIKKTVIFVPHFRFKDIRGLIDASPAGSVFLLENLRFLKGESENSAGLAKQLATLGDFYVNDAFAVSHRTAASVVSLPKLLPRYAGFELEAELKSLNRVMKNPRRPLVLILGGLKIEDKLDLARNLEKRASAFLIGGALTLGVLKRNIRKAIWPIDFRRENGVIKDIGEMTEKLFSGKIKSAKTVIWNGPVGDIGRKEFRSGTQAVARAIARNSAAFTIVGGGETVMFLKKLKLDKKIDFISTGGGAMLDFLAGKKLPGLAALESGKF</sequence>
<evidence type="ECO:0000256" key="6">
    <source>
        <dbReference type="ARBA" id="ARBA00022840"/>
    </source>
</evidence>
<dbReference type="GO" id="GO:0043531">
    <property type="term" value="F:ADP binding"/>
    <property type="evidence" value="ECO:0007669"/>
    <property type="project" value="TreeGrafter"/>
</dbReference>
<gene>
    <name evidence="10" type="ORF">A3H63_00205</name>
</gene>
<keyword evidence="5 9" id="KW-0418">Kinase</keyword>
<dbReference type="GO" id="GO:0006096">
    <property type="term" value="P:glycolytic process"/>
    <property type="evidence" value="ECO:0007669"/>
    <property type="project" value="InterPro"/>
</dbReference>
<dbReference type="GO" id="GO:0005524">
    <property type="term" value="F:ATP binding"/>
    <property type="evidence" value="ECO:0007669"/>
    <property type="project" value="UniProtKB-KW"/>
</dbReference>
<accession>A0A1G1ZR83</accession>
<evidence type="ECO:0000256" key="7">
    <source>
        <dbReference type="PIRSR" id="PIRSR000724-1"/>
    </source>
</evidence>
<comment type="catalytic activity">
    <reaction evidence="1 9">
        <text>(2R)-3-phosphoglycerate + ATP = (2R)-3-phospho-glyceroyl phosphate + ADP</text>
        <dbReference type="Rhea" id="RHEA:14801"/>
        <dbReference type="ChEBI" id="CHEBI:30616"/>
        <dbReference type="ChEBI" id="CHEBI:57604"/>
        <dbReference type="ChEBI" id="CHEBI:58272"/>
        <dbReference type="ChEBI" id="CHEBI:456216"/>
        <dbReference type="EC" id="2.7.2.3"/>
    </reaction>
</comment>
<dbReference type="SUPFAM" id="SSF53748">
    <property type="entry name" value="Phosphoglycerate kinase"/>
    <property type="match status" value="1"/>
</dbReference>
<dbReference type="GO" id="GO:0004618">
    <property type="term" value="F:phosphoglycerate kinase activity"/>
    <property type="evidence" value="ECO:0007669"/>
    <property type="project" value="UniProtKB-EC"/>
</dbReference>
<reference evidence="10 11" key="1">
    <citation type="journal article" date="2016" name="Nat. Commun.">
        <title>Thousands of microbial genomes shed light on interconnected biogeochemical processes in an aquifer system.</title>
        <authorList>
            <person name="Anantharaman K."/>
            <person name="Brown C.T."/>
            <person name="Hug L.A."/>
            <person name="Sharon I."/>
            <person name="Castelle C.J."/>
            <person name="Probst A.J."/>
            <person name="Thomas B.C."/>
            <person name="Singh A."/>
            <person name="Wilkins M.J."/>
            <person name="Karaoz U."/>
            <person name="Brodie E.L."/>
            <person name="Williams K.H."/>
            <person name="Hubbard S.S."/>
            <person name="Banfield J.F."/>
        </authorList>
    </citation>
    <scope>NUCLEOTIDE SEQUENCE [LARGE SCALE GENOMIC DNA]</scope>
</reference>
<evidence type="ECO:0000313" key="11">
    <source>
        <dbReference type="Proteomes" id="UP000176284"/>
    </source>
</evidence>
<dbReference type="PANTHER" id="PTHR11406:SF23">
    <property type="entry name" value="PHOSPHOGLYCERATE KINASE 1, CHLOROPLASTIC-RELATED"/>
    <property type="match status" value="1"/>
</dbReference>
<evidence type="ECO:0000256" key="3">
    <source>
        <dbReference type="ARBA" id="ARBA00022679"/>
    </source>
</evidence>
<dbReference type="PIRSF" id="PIRSF000724">
    <property type="entry name" value="Pgk"/>
    <property type="match status" value="1"/>
</dbReference>
<dbReference type="PANTHER" id="PTHR11406">
    <property type="entry name" value="PHOSPHOGLYCERATE KINASE"/>
    <property type="match status" value="1"/>
</dbReference>
<feature type="binding site" evidence="7">
    <location>
        <begin position="22"/>
        <end position="24"/>
    </location>
    <ligand>
        <name>substrate</name>
    </ligand>
</feature>
<feature type="binding site" evidence="7">
    <location>
        <position position="111"/>
    </location>
    <ligand>
        <name>(2R)-3-phosphoglycerate</name>
        <dbReference type="ChEBI" id="CHEBI:58272"/>
    </ligand>
</feature>
<keyword evidence="4" id="KW-0547">Nucleotide-binding</keyword>
<keyword evidence="6 8" id="KW-0067">ATP-binding</keyword>
<name>A0A1G1ZR83_9BACT</name>
<dbReference type="STRING" id="1798410.A3H63_00205"/>
<dbReference type="Gene3D" id="3.40.50.1260">
    <property type="entry name" value="Phosphoglycerate kinase, N-terminal domain"/>
    <property type="match status" value="3"/>
</dbReference>
<dbReference type="GO" id="GO:0005829">
    <property type="term" value="C:cytosol"/>
    <property type="evidence" value="ECO:0007669"/>
    <property type="project" value="TreeGrafter"/>
</dbReference>
<protein>
    <recommendedName>
        <fullName evidence="2 9">Phosphoglycerate kinase</fullName>
        <ecNumber evidence="2 9">2.7.2.3</ecNumber>
    </recommendedName>
</protein>
<feature type="binding site" evidence="7">
    <location>
        <position position="30"/>
    </location>
    <ligand>
        <name>(2R)-3-phosphoglycerate</name>
        <dbReference type="ChEBI" id="CHEBI:58272"/>
    </ligand>
</feature>
<evidence type="ECO:0000256" key="4">
    <source>
        <dbReference type="ARBA" id="ARBA00022741"/>
    </source>
</evidence>
<evidence type="ECO:0000313" key="10">
    <source>
        <dbReference type="EMBL" id="OGY67218.1"/>
    </source>
</evidence>
<evidence type="ECO:0000256" key="5">
    <source>
        <dbReference type="ARBA" id="ARBA00022777"/>
    </source>
</evidence>
<evidence type="ECO:0000256" key="8">
    <source>
        <dbReference type="PIRSR" id="PIRSR000724-2"/>
    </source>
</evidence>
<dbReference type="InterPro" id="IPR036043">
    <property type="entry name" value="Phosphoglycerate_kinase_sf"/>
</dbReference>
<feature type="binding site" evidence="7">
    <location>
        <begin position="53"/>
        <end position="56"/>
    </location>
    <ligand>
        <name>substrate</name>
    </ligand>
</feature>
<dbReference type="EMBL" id="MHJM01000031">
    <property type="protein sequence ID" value="OGY67218.1"/>
    <property type="molecule type" value="Genomic_DNA"/>
</dbReference>
<evidence type="ECO:0000256" key="1">
    <source>
        <dbReference type="ARBA" id="ARBA00000642"/>
    </source>
</evidence>
<dbReference type="Pfam" id="PF00162">
    <property type="entry name" value="PGK"/>
    <property type="match status" value="2"/>
</dbReference>
<evidence type="ECO:0000256" key="2">
    <source>
        <dbReference type="ARBA" id="ARBA00013061"/>
    </source>
</evidence>
<dbReference type="GO" id="GO:0006094">
    <property type="term" value="P:gluconeogenesis"/>
    <property type="evidence" value="ECO:0007669"/>
    <property type="project" value="TreeGrafter"/>
</dbReference>
<dbReference type="PRINTS" id="PR00477">
    <property type="entry name" value="PHGLYCKINASE"/>
</dbReference>
<feature type="binding site" evidence="7">
    <location>
        <position position="144"/>
    </location>
    <ligand>
        <name>(2R)-3-phosphoglycerate</name>
        <dbReference type="ChEBI" id="CHEBI:58272"/>
    </ligand>
</feature>
<organism evidence="10 11">
    <name type="scientific">Candidatus Harrisonbacteria bacterium RIFCSPLOWO2_02_FULL_45_10c</name>
    <dbReference type="NCBI Taxonomy" id="1798410"/>
    <lineage>
        <taxon>Bacteria</taxon>
        <taxon>Candidatus Harrisoniibacteriota</taxon>
    </lineage>
</organism>
<dbReference type="InterPro" id="IPR015824">
    <property type="entry name" value="Phosphoglycerate_kinase_N"/>
</dbReference>
<dbReference type="InterPro" id="IPR001576">
    <property type="entry name" value="Phosphoglycerate_kinase"/>
</dbReference>
<comment type="caution">
    <text evidence="10">The sequence shown here is derived from an EMBL/GenBank/DDBJ whole genome shotgun (WGS) entry which is preliminary data.</text>
</comment>
<dbReference type="AlphaFoldDB" id="A0A1G1ZR83"/>